<dbReference type="Gene3D" id="3.40.50.300">
    <property type="entry name" value="P-loop containing nucleotide triphosphate hydrolases"/>
    <property type="match status" value="1"/>
</dbReference>
<dbReference type="RefSeq" id="WP_100668821.1">
    <property type="nucleotide sequence ID" value="NZ_CP024955.1"/>
</dbReference>
<dbReference type="GO" id="GO:0015807">
    <property type="term" value="P:L-amino acid transport"/>
    <property type="evidence" value="ECO:0007669"/>
    <property type="project" value="TreeGrafter"/>
</dbReference>
<dbReference type="InterPro" id="IPR003439">
    <property type="entry name" value="ABC_transporter-like_ATP-bd"/>
</dbReference>
<organism evidence="7 8">
    <name type="scientific">Kyrpidia spormannii</name>
    <dbReference type="NCBI Taxonomy" id="2055160"/>
    <lineage>
        <taxon>Bacteria</taxon>
        <taxon>Bacillati</taxon>
        <taxon>Bacillota</taxon>
        <taxon>Bacilli</taxon>
        <taxon>Bacillales</taxon>
        <taxon>Alicyclobacillaceae</taxon>
        <taxon>Kyrpidia</taxon>
    </lineage>
</organism>
<evidence type="ECO:0000256" key="3">
    <source>
        <dbReference type="ARBA" id="ARBA00022741"/>
    </source>
</evidence>
<evidence type="ECO:0000256" key="5">
    <source>
        <dbReference type="ARBA" id="ARBA00022970"/>
    </source>
</evidence>
<keyword evidence="2" id="KW-0813">Transport</keyword>
<dbReference type="PROSITE" id="PS50893">
    <property type="entry name" value="ABC_TRANSPORTER_2"/>
    <property type="match status" value="1"/>
</dbReference>
<reference evidence="8" key="1">
    <citation type="submission" date="2017-11" db="EMBL/GenBank/DDBJ databases">
        <title>Complete Genome Sequence of Kyrpidia sp. Strain EA-1, a thermophilic, hydrogen-oxidizing Bacterium, isolated from the Azores.</title>
        <authorList>
            <person name="Reiner J.E."/>
            <person name="Lapp C.J."/>
            <person name="Bunk B."/>
            <person name="Gescher J."/>
        </authorList>
    </citation>
    <scope>NUCLEOTIDE SEQUENCE [LARGE SCALE GENOMIC DNA]</scope>
    <source>
        <strain evidence="8">EA-1</strain>
    </source>
</reference>
<dbReference type="SUPFAM" id="SSF52540">
    <property type="entry name" value="P-loop containing nucleoside triphosphate hydrolases"/>
    <property type="match status" value="1"/>
</dbReference>
<dbReference type="Pfam" id="PF00005">
    <property type="entry name" value="ABC_tran"/>
    <property type="match status" value="1"/>
</dbReference>
<dbReference type="InterPro" id="IPR052156">
    <property type="entry name" value="BCAA_Transport_ATP-bd_LivF"/>
</dbReference>
<sequence>MAGSASSAQDQTVLQVENLHAYYGQSHILHGVSLQVHSGEVVALLGRNGVGKTTTLRAIAGLIPQVRGHIKLAERELTHLPAYQIARQGVVYVPSGRRSFAQLTVRECLQVAVEGRGHRKKKDASEAFDRVFEIFPALKERLHVAAGVLSGGQNQMLKMACAFLANPIILLLDEPTEGLAPLVVKELHNRIAALAQTGVGILLAEQNSKFAFSLSERAYILNKGAVQLSGDVTDLSDSEEALLYLGV</sequence>
<evidence type="ECO:0000256" key="4">
    <source>
        <dbReference type="ARBA" id="ARBA00022840"/>
    </source>
</evidence>
<dbReference type="PANTHER" id="PTHR43820:SF4">
    <property type="entry name" value="HIGH-AFFINITY BRANCHED-CHAIN AMINO ACID TRANSPORT ATP-BINDING PROTEIN LIVF"/>
    <property type="match status" value="1"/>
</dbReference>
<dbReference type="InterPro" id="IPR027417">
    <property type="entry name" value="P-loop_NTPase"/>
</dbReference>
<keyword evidence="4 7" id="KW-0067">ATP-binding</keyword>
<dbReference type="OrthoDB" id="9776369at2"/>
<evidence type="ECO:0000256" key="1">
    <source>
        <dbReference type="ARBA" id="ARBA00005417"/>
    </source>
</evidence>
<dbReference type="AlphaFoldDB" id="A0A2K8N9Q6"/>
<gene>
    <name evidence="7" type="ORF">CVV65_14965</name>
</gene>
<protein>
    <submittedName>
        <fullName evidence="7">ABC transporter ATP-binding protein</fullName>
    </submittedName>
</protein>
<keyword evidence="8" id="KW-1185">Reference proteome</keyword>
<comment type="similarity">
    <text evidence="1">Belongs to the ABC transporter superfamily.</text>
</comment>
<dbReference type="EMBL" id="CP024955">
    <property type="protein sequence ID" value="ATY86071.1"/>
    <property type="molecule type" value="Genomic_DNA"/>
</dbReference>
<feature type="domain" description="ABC transporter" evidence="6">
    <location>
        <begin position="14"/>
        <end position="245"/>
    </location>
</feature>
<name>A0A2K8N9Q6_9BACL</name>
<evidence type="ECO:0000259" key="6">
    <source>
        <dbReference type="PROSITE" id="PS50893"/>
    </source>
</evidence>
<dbReference type="CDD" id="cd03224">
    <property type="entry name" value="ABC_TM1139_LivF_branched"/>
    <property type="match status" value="1"/>
</dbReference>
<dbReference type="GO" id="GO:0015658">
    <property type="term" value="F:branched-chain amino acid transmembrane transporter activity"/>
    <property type="evidence" value="ECO:0007669"/>
    <property type="project" value="TreeGrafter"/>
</dbReference>
<proteinExistence type="inferred from homology"/>
<evidence type="ECO:0000313" key="7">
    <source>
        <dbReference type="EMBL" id="ATY86071.1"/>
    </source>
</evidence>
<dbReference type="Proteomes" id="UP000231932">
    <property type="component" value="Chromosome"/>
</dbReference>
<dbReference type="KEGG" id="kyr:CVV65_14965"/>
<keyword evidence="5" id="KW-0029">Amino-acid transport</keyword>
<dbReference type="PANTHER" id="PTHR43820">
    <property type="entry name" value="HIGH-AFFINITY BRANCHED-CHAIN AMINO ACID TRANSPORT ATP-BINDING PROTEIN LIVF"/>
    <property type="match status" value="1"/>
</dbReference>
<evidence type="ECO:0000313" key="8">
    <source>
        <dbReference type="Proteomes" id="UP000231932"/>
    </source>
</evidence>
<keyword evidence="3" id="KW-0547">Nucleotide-binding</keyword>
<dbReference type="GO" id="GO:0016887">
    <property type="term" value="F:ATP hydrolysis activity"/>
    <property type="evidence" value="ECO:0007669"/>
    <property type="project" value="InterPro"/>
</dbReference>
<accession>A0A2K8N9Q6</accession>
<evidence type="ECO:0000256" key="2">
    <source>
        <dbReference type="ARBA" id="ARBA00022448"/>
    </source>
</evidence>
<dbReference type="InterPro" id="IPR003593">
    <property type="entry name" value="AAA+_ATPase"/>
</dbReference>
<dbReference type="SMART" id="SM00382">
    <property type="entry name" value="AAA"/>
    <property type="match status" value="1"/>
</dbReference>
<dbReference type="GO" id="GO:0005524">
    <property type="term" value="F:ATP binding"/>
    <property type="evidence" value="ECO:0007669"/>
    <property type="project" value="UniProtKB-KW"/>
</dbReference>